<dbReference type="PANTHER" id="PTHR22870:SF408">
    <property type="entry name" value="OS09G0560450 PROTEIN"/>
    <property type="match status" value="1"/>
</dbReference>
<accession>A0ABN7NGT6</accession>
<feature type="repeat" description="RCC1" evidence="2">
    <location>
        <begin position="16"/>
        <end position="67"/>
    </location>
</feature>
<dbReference type="InterPro" id="IPR000408">
    <property type="entry name" value="Reg_chr_condens"/>
</dbReference>
<protein>
    <submittedName>
        <fullName evidence="3">Uncharacterized protein</fullName>
    </submittedName>
</protein>
<sequence>MHQYSPAERVGKHDNGSVITWGRNTYGQLGSQESQGSELWKPQFVQGLKNVKQMCVGSEHSIVILENGDVMSWGWNEHGNCGTGSLENITTPAVLDSLRKTILIGAGAGHSFADLPYLHASSSLFSSLNESVYETPATPAEDHPHRYLPQVPRTPDLKKKLLEGTLTSSEQQAKLIQERINSVEKHFAELCTILAAYTRKTARAVESVRQDFDSDSIFLLSDSNSDSYING</sequence>
<comment type="caution">
    <text evidence="3">The sequence shown here is derived from an EMBL/GenBank/DDBJ whole genome shotgun (WGS) entry which is preliminary data.</text>
</comment>
<dbReference type="Proteomes" id="UP001153148">
    <property type="component" value="Unassembled WGS sequence"/>
</dbReference>
<dbReference type="InterPro" id="IPR009602">
    <property type="entry name" value="CBAR/FAM92"/>
</dbReference>
<keyword evidence="4" id="KW-1185">Reference proteome</keyword>
<gene>
    <name evidence="3" type="ORF">TPAB3V08_LOCUS705</name>
</gene>
<dbReference type="Pfam" id="PF00415">
    <property type="entry name" value="RCC1"/>
    <property type="match status" value="2"/>
</dbReference>
<reference evidence="3" key="1">
    <citation type="submission" date="2021-03" db="EMBL/GenBank/DDBJ databases">
        <authorList>
            <person name="Tran Van P."/>
        </authorList>
    </citation>
    <scope>NUCLEOTIDE SEQUENCE</scope>
</reference>
<evidence type="ECO:0000256" key="1">
    <source>
        <dbReference type="ARBA" id="ARBA00022737"/>
    </source>
</evidence>
<dbReference type="InterPro" id="IPR051210">
    <property type="entry name" value="Ub_ligase/GEF_domain"/>
</dbReference>
<name>A0ABN7NGT6_TIMPD</name>
<evidence type="ECO:0000313" key="3">
    <source>
        <dbReference type="EMBL" id="CAG2053654.1"/>
    </source>
</evidence>
<proteinExistence type="predicted"/>
<evidence type="ECO:0000256" key="2">
    <source>
        <dbReference type="PROSITE-ProRule" id="PRU00235"/>
    </source>
</evidence>
<dbReference type="Gene3D" id="2.130.10.30">
    <property type="entry name" value="Regulator of chromosome condensation 1/beta-lactamase-inhibitor protein II"/>
    <property type="match status" value="1"/>
</dbReference>
<dbReference type="Pfam" id="PF06730">
    <property type="entry name" value="FAM92"/>
    <property type="match status" value="1"/>
</dbReference>
<dbReference type="SUPFAM" id="SSF50985">
    <property type="entry name" value="RCC1/BLIP-II"/>
    <property type="match status" value="1"/>
</dbReference>
<dbReference type="PANTHER" id="PTHR22870">
    <property type="entry name" value="REGULATOR OF CHROMOSOME CONDENSATION"/>
    <property type="match status" value="1"/>
</dbReference>
<dbReference type="PROSITE" id="PS50012">
    <property type="entry name" value="RCC1_3"/>
    <property type="match status" value="2"/>
</dbReference>
<organism evidence="3 4">
    <name type="scientific">Timema podura</name>
    <name type="common">Walking stick</name>
    <dbReference type="NCBI Taxonomy" id="61482"/>
    <lineage>
        <taxon>Eukaryota</taxon>
        <taxon>Metazoa</taxon>
        <taxon>Ecdysozoa</taxon>
        <taxon>Arthropoda</taxon>
        <taxon>Hexapoda</taxon>
        <taxon>Insecta</taxon>
        <taxon>Pterygota</taxon>
        <taxon>Neoptera</taxon>
        <taxon>Polyneoptera</taxon>
        <taxon>Phasmatodea</taxon>
        <taxon>Timematodea</taxon>
        <taxon>Timematoidea</taxon>
        <taxon>Timematidae</taxon>
        <taxon>Timema</taxon>
    </lineage>
</organism>
<feature type="repeat" description="RCC1" evidence="2">
    <location>
        <begin position="68"/>
        <end position="117"/>
    </location>
</feature>
<dbReference type="EMBL" id="CAJPIN010000561">
    <property type="protein sequence ID" value="CAG2053654.1"/>
    <property type="molecule type" value="Genomic_DNA"/>
</dbReference>
<evidence type="ECO:0000313" key="4">
    <source>
        <dbReference type="Proteomes" id="UP001153148"/>
    </source>
</evidence>
<keyword evidence="1" id="KW-0677">Repeat</keyword>
<dbReference type="InterPro" id="IPR009091">
    <property type="entry name" value="RCC1/BLIP-II"/>
</dbReference>